<dbReference type="SMART" id="SM01103">
    <property type="entry name" value="CRS1_YhbY"/>
    <property type="match status" value="1"/>
</dbReference>
<evidence type="ECO:0000313" key="5">
    <source>
        <dbReference type="Proteomes" id="UP000184520"/>
    </source>
</evidence>
<dbReference type="AlphaFoldDB" id="A0A1M5J037"/>
<protein>
    <submittedName>
        <fullName evidence="4">RNA-binding protein</fullName>
    </submittedName>
</protein>
<reference evidence="5" key="1">
    <citation type="submission" date="2016-11" db="EMBL/GenBank/DDBJ databases">
        <authorList>
            <person name="Varghese N."/>
            <person name="Submissions S."/>
        </authorList>
    </citation>
    <scope>NUCLEOTIDE SEQUENCE [LARGE SCALE GENOMIC DNA]</scope>
    <source>
        <strain evidence="5">CGMCC 1.8995</strain>
    </source>
</reference>
<dbReference type="NCBIfam" id="TIGR00253">
    <property type="entry name" value="RNA_bind_YhbY"/>
    <property type="match status" value="1"/>
</dbReference>
<dbReference type="InterPro" id="IPR051925">
    <property type="entry name" value="RNA-binding_domain"/>
</dbReference>
<dbReference type="GO" id="GO:0003723">
    <property type="term" value="F:RNA binding"/>
    <property type="evidence" value="ECO:0007669"/>
    <property type="project" value="UniProtKB-UniRule"/>
</dbReference>
<dbReference type="InterPro" id="IPR035920">
    <property type="entry name" value="YhbY-like_sf"/>
</dbReference>
<dbReference type="Pfam" id="PF01985">
    <property type="entry name" value="CRS1_YhbY"/>
    <property type="match status" value="1"/>
</dbReference>
<dbReference type="Gene3D" id="3.30.110.60">
    <property type="entry name" value="YhbY-like"/>
    <property type="match status" value="1"/>
</dbReference>
<evidence type="ECO:0000256" key="1">
    <source>
        <dbReference type="ARBA" id="ARBA00022884"/>
    </source>
</evidence>
<dbReference type="Proteomes" id="UP000184520">
    <property type="component" value="Unassembled WGS sequence"/>
</dbReference>
<evidence type="ECO:0000256" key="2">
    <source>
        <dbReference type="PROSITE-ProRule" id="PRU00626"/>
    </source>
</evidence>
<organism evidence="4 5">
    <name type="scientific">Marisediminitalea aggregata</name>
    <dbReference type="NCBI Taxonomy" id="634436"/>
    <lineage>
        <taxon>Bacteria</taxon>
        <taxon>Pseudomonadati</taxon>
        <taxon>Pseudomonadota</taxon>
        <taxon>Gammaproteobacteria</taxon>
        <taxon>Alteromonadales</taxon>
        <taxon>Alteromonadaceae</taxon>
        <taxon>Marisediminitalea</taxon>
    </lineage>
</organism>
<keyword evidence="1 2" id="KW-0694">RNA-binding</keyword>
<feature type="domain" description="CRM" evidence="3">
    <location>
        <begin position="22"/>
        <end position="118"/>
    </location>
</feature>
<dbReference type="STRING" id="634436.SAMN05216361_1885"/>
<proteinExistence type="predicted"/>
<dbReference type="PANTHER" id="PTHR40065:SF3">
    <property type="entry name" value="RNA-BINDING PROTEIN YHBY"/>
    <property type="match status" value="1"/>
</dbReference>
<accession>A0A1M5J037</accession>
<dbReference type="PROSITE" id="PS51295">
    <property type="entry name" value="CRM"/>
    <property type="match status" value="1"/>
</dbReference>
<evidence type="ECO:0000313" key="4">
    <source>
        <dbReference type="EMBL" id="SHG33957.1"/>
    </source>
</evidence>
<dbReference type="InterPro" id="IPR017924">
    <property type="entry name" value="RNA-binding_YhbY"/>
</dbReference>
<gene>
    <name evidence="4" type="ORF">SAMN05216361_1885</name>
</gene>
<sequence>MALEYAFSRQTLHLNCKKNPQMKLSNKQKQFLKGLAHPLKPVVQLGANGLTEGVLAEIDNALNYHELIKVKVPTDDREEKALIMDAIVRETNAEKLQVIGHTLVLYKPSEERKIQLPK</sequence>
<dbReference type="PANTHER" id="PTHR40065">
    <property type="entry name" value="RNA-BINDING PROTEIN YHBY"/>
    <property type="match status" value="1"/>
</dbReference>
<evidence type="ECO:0000259" key="3">
    <source>
        <dbReference type="PROSITE" id="PS51295"/>
    </source>
</evidence>
<dbReference type="EMBL" id="FQWD01000003">
    <property type="protein sequence ID" value="SHG33957.1"/>
    <property type="molecule type" value="Genomic_DNA"/>
</dbReference>
<name>A0A1M5J037_9ALTE</name>
<dbReference type="InterPro" id="IPR001890">
    <property type="entry name" value="RNA-binding_CRM"/>
</dbReference>
<dbReference type="SUPFAM" id="SSF75471">
    <property type="entry name" value="YhbY-like"/>
    <property type="match status" value="1"/>
</dbReference>
<keyword evidence="5" id="KW-1185">Reference proteome</keyword>